<evidence type="ECO:0000313" key="12">
    <source>
        <dbReference type="EMBL" id="SFM11920.1"/>
    </source>
</evidence>
<evidence type="ECO:0000256" key="9">
    <source>
        <dbReference type="ARBA" id="ARBA00023225"/>
    </source>
</evidence>
<dbReference type="STRING" id="1720063.SAMN05216217_101136"/>
<keyword evidence="12" id="KW-0969">Cilium</keyword>
<keyword evidence="13" id="KW-1185">Reference proteome</keyword>
<proteinExistence type="inferred from homology"/>
<keyword evidence="8" id="KW-0653">Protein transport</keyword>
<dbReference type="EMBL" id="FOUI01000001">
    <property type="protein sequence ID" value="SFM11920.1"/>
    <property type="molecule type" value="Genomic_DNA"/>
</dbReference>
<protein>
    <recommendedName>
        <fullName evidence="4">Flagellar assembly protein FliH</fullName>
    </recommendedName>
</protein>
<feature type="region of interest" description="Disordered" evidence="10">
    <location>
        <begin position="241"/>
        <end position="264"/>
    </location>
</feature>
<dbReference type="GO" id="GO:0005829">
    <property type="term" value="C:cytosol"/>
    <property type="evidence" value="ECO:0007669"/>
    <property type="project" value="TreeGrafter"/>
</dbReference>
<dbReference type="PANTHER" id="PTHR34982:SF1">
    <property type="entry name" value="FLAGELLAR ASSEMBLY PROTEIN FLIH"/>
    <property type="match status" value="1"/>
</dbReference>
<keyword evidence="5" id="KW-0813">Transport</keyword>
<dbReference type="GO" id="GO:0009288">
    <property type="term" value="C:bacterial-type flagellum"/>
    <property type="evidence" value="ECO:0007669"/>
    <property type="project" value="InterPro"/>
</dbReference>
<evidence type="ECO:0000256" key="8">
    <source>
        <dbReference type="ARBA" id="ARBA00022927"/>
    </source>
</evidence>
<dbReference type="PRINTS" id="PR01003">
    <property type="entry name" value="FLGFLIH"/>
</dbReference>
<reference evidence="13" key="1">
    <citation type="submission" date="2016-10" db="EMBL/GenBank/DDBJ databases">
        <authorList>
            <person name="Varghese N."/>
            <person name="Submissions S."/>
        </authorList>
    </citation>
    <scope>NUCLEOTIDE SEQUENCE [LARGE SCALE GENOMIC DNA]</scope>
    <source>
        <strain evidence="13">DSM 24213</strain>
    </source>
</reference>
<comment type="similarity">
    <text evidence="3">Belongs to the FliH family.</text>
</comment>
<keyword evidence="12" id="KW-0966">Cell projection</keyword>
<dbReference type="InterPro" id="IPR018035">
    <property type="entry name" value="Flagellar_FliH/T3SS_HrpE"/>
</dbReference>
<evidence type="ECO:0000256" key="6">
    <source>
        <dbReference type="ARBA" id="ARBA00022490"/>
    </source>
</evidence>
<feature type="region of interest" description="Disordered" evidence="10">
    <location>
        <begin position="29"/>
        <end position="60"/>
    </location>
</feature>
<dbReference type="SUPFAM" id="SSF160527">
    <property type="entry name" value="V-type ATPase subunit E-like"/>
    <property type="match status" value="1"/>
</dbReference>
<dbReference type="Pfam" id="PF02108">
    <property type="entry name" value="FliH"/>
    <property type="match status" value="1"/>
</dbReference>
<keyword evidence="6" id="KW-0963">Cytoplasm</keyword>
<dbReference type="AlphaFoldDB" id="A0A1I4N9G5"/>
<gene>
    <name evidence="12" type="ORF">SAMN05216217_101136</name>
</gene>
<dbReference type="GO" id="GO:0003774">
    <property type="term" value="F:cytoskeletal motor activity"/>
    <property type="evidence" value="ECO:0007669"/>
    <property type="project" value="InterPro"/>
</dbReference>
<evidence type="ECO:0000256" key="3">
    <source>
        <dbReference type="ARBA" id="ARBA00006602"/>
    </source>
</evidence>
<dbReference type="Proteomes" id="UP000243629">
    <property type="component" value="Unassembled WGS sequence"/>
</dbReference>
<feature type="domain" description="Flagellar assembly protein FliH/Type III secretion system HrpE" evidence="11">
    <location>
        <begin position="109"/>
        <end position="228"/>
    </location>
</feature>
<dbReference type="GO" id="GO:0015031">
    <property type="term" value="P:protein transport"/>
    <property type="evidence" value="ECO:0007669"/>
    <property type="project" value="UniProtKB-KW"/>
</dbReference>
<evidence type="ECO:0000256" key="10">
    <source>
        <dbReference type="SAM" id="MobiDB-lite"/>
    </source>
</evidence>
<sequence>MSKDKAGDLIRAEQLADFSLWDLPSFDDEPQQVLLEREEQDQLQPESEQPVEELEEFDQPPPITLEELERIREEAYNDGFATGEKDGFHAGQLKARQEAQVQLDSRLVELEVLMQQLLEPIREQDQQIERMLLQLLESMLRQLVRRELSIDSSQIVQVLRAALRDLPMGAANIRIYLNPADFEAAKALRERHEENWRLLEDEQLLPGGCRIETEHSQVDASVETRLEQMVSQLWEQFRQQQAHPPEADLMLPESLPEDVPDEGR</sequence>
<organism evidence="12 13">
    <name type="scientific">Halopseudomonas yangmingensis</name>
    <dbReference type="NCBI Taxonomy" id="1720063"/>
    <lineage>
        <taxon>Bacteria</taxon>
        <taxon>Pseudomonadati</taxon>
        <taxon>Pseudomonadota</taxon>
        <taxon>Gammaproteobacteria</taxon>
        <taxon>Pseudomonadales</taxon>
        <taxon>Pseudomonadaceae</taxon>
        <taxon>Halopseudomonas</taxon>
    </lineage>
</organism>
<dbReference type="InterPro" id="IPR051472">
    <property type="entry name" value="T3SS_Stator/FliH"/>
</dbReference>
<dbReference type="InterPro" id="IPR000563">
    <property type="entry name" value="Flag_FliH"/>
</dbReference>
<comment type="function">
    <text evidence="1">Needed for flagellar regrowth and assembly.</text>
</comment>
<keyword evidence="12" id="KW-0282">Flagellum</keyword>
<evidence type="ECO:0000256" key="1">
    <source>
        <dbReference type="ARBA" id="ARBA00003041"/>
    </source>
</evidence>
<dbReference type="PANTHER" id="PTHR34982">
    <property type="entry name" value="YOP PROTEINS TRANSLOCATION PROTEIN L"/>
    <property type="match status" value="1"/>
</dbReference>
<evidence type="ECO:0000256" key="7">
    <source>
        <dbReference type="ARBA" id="ARBA00022795"/>
    </source>
</evidence>
<dbReference type="NCBIfam" id="NF004269">
    <property type="entry name" value="PRK05687.1-5"/>
    <property type="match status" value="1"/>
</dbReference>
<evidence type="ECO:0000256" key="4">
    <source>
        <dbReference type="ARBA" id="ARBA00016507"/>
    </source>
</evidence>
<evidence type="ECO:0000259" key="11">
    <source>
        <dbReference type="Pfam" id="PF02108"/>
    </source>
</evidence>
<evidence type="ECO:0000313" key="13">
    <source>
        <dbReference type="Proteomes" id="UP000243629"/>
    </source>
</evidence>
<feature type="compositionally biased region" description="Acidic residues" evidence="10">
    <location>
        <begin position="49"/>
        <end position="58"/>
    </location>
</feature>
<name>A0A1I4N9G5_9GAMM</name>
<dbReference type="GO" id="GO:0044781">
    <property type="term" value="P:bacterial-type flagellum organization"/>
    <property type="evidence" value="ECO:0007669"/>
    <property type="project" value="UniProtKB-KW"/>
</dbReference>
<evidence type="ECO:0000256" key="5">
    <source>
        <dbReference type="ARBA" id="ARBA00022448"/>
    </source>
</evidence>
<comment type="subcellular location">
    <subcellularLocation>
        <location evidence="2">Cytoplasm</location>
    </subcellularLocation>
</comment>
<accession>A0A1I4N9G5</accession>
<evidence type="ECO:0000256" key="2">
    <source>
        <dbReference type="ARBA" id="ARBA00004496"/>
    </source>
</evidence>
<dbReference type="GO" id="GO:0071973">
    <property type="term" value="P:bacterial-type flagellum-dependent cell motility"/>
    <property type="evidence" value="ECO:0007669"/>
    <property type="project" value="InterPro"/>
</dbReference>
<dbReference type="OrthoDB" id="8480773at2"/>
<dbReference type="RefSeq" id="WP_093471345.1">
    <property type="nucleotide sequence ID" value="NZ_FOUI01000001.1"/>
</dbReference>
<keyword evidence="9" id="KW-1006">Bacterial flagellum protein export</keyword>
<keyword evidence="7" id="KW-1005">Bacterial flagellum biogenesis</keyword>
<feature type="compositionally biased region" description="Acidic residues" evidence="10">
    <location>
        <begin position="255"/>
        <end position="264"/>
    </location>
</feature>